<evidence type="ECO:0000313" key="2">
    <source>
        <dbReference type="EnsemblPlants" id="TraesCS4A02G075100.1.cds1"/>
    </source>
</evidence>
<accession>A0A3B6HTI1</accession>
<dbReference type="Gramene" id="TraesCLE_scaffold_055195_01G000500.1">
    <property type="protein sequence ID" value="TraesCLE_scaffold_055195_01G000500.1"/>
    <property type="gene ID" value="TraesCLE_scaffold_055195_01G000500"/>
</dbReference>
<sequence>MPLSAVSVLRAASLAVLLLAAMATGGDGSTTGDSSVAQSIDDTEMYLCYLCTGRNPMLIRYCPIYWDWCHLLCYDPDVAAGRAASVRPAAAAATAPRETYAQLGCYVMKLYRNGTYTIVSRHDCSKMASCRLSCGGGDVVVADGKPLGAAPLPVTASAPQGMQLPPSSHVAEFQRCGDQAMGLPLSAVPGRV</sequence>
<evidence type="ECO:0000256" key="1">
    <source>
        <dbReference type="SAM" id="SignalP"/>
    </source>
</evidence>
<dbReference type="Gramene" id="TraesWEE_scaffold_069689_01G000500.1">
    <property type="protein sequence ID" value="TraesWEE_scaffold_069689_01G000500.1"/>
    <property type="gene ID" value="TraesWEE_scaffold_069689_01G000500"/>
</dbReference>
<dbReference type="Gramene" id="TraesROB_scaffold_058457_01G000100.1">
    <property type="protein sequence ID" value="TraesROB_scaffold_058457_01G000100.1"/>
    <property type="gene ID" value="TraesROB_scaffold_058457_01G000100"/>
</dbReference>
<keyword evidence="1" id="KW-0732">Signal</keyword>
<dbReference type="Gramene" id="TraesJUL4A03G02047770.1">
    <property type="protein sequence ID" value="TraesJUL4A03G02047770.1.CDS1"/>
    <property type="gene ID" value="TraesJUL4A03G02047770"/>
</dbReference>
<feature type="signal peptide" evidence="1">
    <location>
        <begin position="1"/>
        <end position="28"/>
    </location>
</feature>
<dbReference type="Proteomes" id="UP000019116">
    <property type="component" value="Chromosome 4A"/>
</dbReference>
<dbReference type="Gramene" id="TraesLAC4A03G01982070.1">
    <property type="protein sequence ID" value="TraesLAC4A03G01982070.1.CDS1"/>
    <property type="gene ID" value="TraesLAC4A03G01982070"/>
</dbReference>
<dbReference type="GeneID" id="123081776"/>
<dbReference type="Gramene" id="TraesJAG4A03G02035700.1">
    <property type="protein sequence ID" value="TraesJAG4A03G02035700.1.CDS1"/>
    <property type="gene ID" value="TraesJAG4A03G02035700"/>
</dbReference>
<keyword evidence="3" id="KW-1185">Reference proteome</keyword>
<dbReference type="AlphaFoldDB" id="A0A3B6HTI1"/>
<dbReference type="PaxDb" id="4565-Traes_4AS_61E4A741D.1"/>
<dbReference type="Gramene" id="TraesRN4A0100147700.1">
    <property type="protein sequence ID" value="TraesRN4A0100147700.1"/>
    <property type="gene ID" value="TraesRN4A0100147700"/>
</dbReference>
<dbReference type="EnsemblPlants" id="TraesCS4A02G075100.1">
    <property type="protein sequence ID" value="TraesCS4A02G075100.1.cds1"/>
    <property type="gene ID" value="TraesCS4A02G075100"/>
</dbReference>
<dbReference type="Gramene" id="TraesCS4A03G0152100.1">
    <property type="protein sequence ID" value="TraesCS4A03G0152100.1.CDS1"/>
    <property type="gene ID" value="TraesCS4A03G0152100"/>
</dbReference>
<dbReference type="OMA" id="CGSQAMT"/>
<dbReference type="RefSeq" id="XP_044360243.1">
    <property type="nucleotide sequence ID" value="XM_044504308.1"/>
</dbReference>
<dbReference type="Gramene" id="TraesCAD_scaffold_062277_01G000100.1">
    <property type="protein sequence ID" value="TraesCAD_scaffold_062277_01G000100.1"/>
    <property type="gene ID" value="TraesCAD_scaffold_062277_01G000100"/>
</dbReference>
<reference evidence="2" key="1">
    <citation type="submission" date="2018-08" db="EMBL/GenBank/DDBJ databases">
        <authorList>
            <person name="Rossello M."/>
        </authorList>
    </citation>
    <scope>NUCLEOTIDE SEQUENCE [LARGE SCALE GENOMIC DNA]</scope>
    <source>
        <strain evidence="2">cv. Chinese Spring</strain>
    </source>
</reference>
<dbReference type="Gramene" id="TraesNOR4A03G02055240.1">
    <property type="protein sequence ID" value="TraesNOR4A03G02055240.1.CDS1"/>
    <property type="gene ID" value="TraesNOR4A03G02055240"/>
</dbReference>
<dbReference type="Gramene" id="TraesSTA4A03G02024920.1">
    <property type="protein sequence ID" value="TraesSTA4A03G02024920.1.CDS1"/>
    <property type="gene ID" value="TraesSTA4A03G02024920"/>
</dbReference>
<dbReference type="Gramene" id="TraesCS4A02G075100.1">
    <property type="protein sequence ID" value="TraesCS4A02G075100.1.cds1"/>
    <property type="gene ID" value="TraesCS4A02G075100"/>
</dbReference>
<dbReference type="Gramene" id="TraesSYM4A03G02054550.1">
    <property type="protein sequence ID" value="TraesSYM4A03G02054550.1.CDS1"/>
    <property type="gene ID" value="TraesSYM4A03G02054550"/>
</dbReference>
<dbReference type="Gramene" id="TraesMAC4A03G02028080.1">
    <property type="protein sequence ID" value="TraesMAC4A03G02028080.1.CDS1"/>
    <property type="gene ID" value="TraesMAC4A03G02028080"/>
</dbReference>
<dbReference type="Gramene" id="TraesARI4A03G02064510.1">
    <property type="protein sequence ID" value="TraesARI4A03G02064510.1.CDS1"/>
    <property type="gene ID" value="TraesARI4A03G02064510"/>
</dbReference>
<protein>
    <submittedName>
        <fullName evidence="2">Uncharacterized protein</fullName>
    </submittedName>
</protein>
<gene>
    <name evidence="2" type="primary">LOC123081776</name>
</gene>
<reference evidence="2" key="2">
    <citation type="submission" date="2018-10" db="UniProtKB">
        <authorList>
            <consortium name="EnsemblPlants"/>
        </authorList>
    </citation>
    <scope>IDENTIFICATION</scope>
</reference>
<dbReference type="Gramene" id="TraesPARA_EIv1.0_1292580.1">
    <property type="protein sequence ID" value="TraesPARA_EIv1.0_1292580.1.CDS1"/>
    <property type="gene ID" value="TraesPARA_EIv1.0_1292580"/>
</dbReference>
<evidence type="ECO:0000313" key="3">
    <source>
        <dbReference type="Proteomes" id="UP000019116"/>
    </source>
</evidence>
<dbReference type="Gramene" id="TraesLDM4A03G02027670.1">
    <property type="protein sequence ID" value="TraesLDM4A03G02027670.1.CDS1"/>
    <property type="gene ID" value="TraesLDM4A03G02027670"/>
</dbReference>
<proteinExistence type="predicted"/>
<feature type="chain" id="PRO_5043175158" evidence="1">
    <location>
        <begin position="29"/>
        <end position="192"/>
    </location>
</feature>
<name>A0A3B6HTI1_WHEAT</name>
<dbReference type="OrthoDB" id="684620at2759"/>
<organism evidence="2">
    <name type="scientific">Triticum aestivum</name>
    <name type="common">Wheat</name>
    <dbReference type="NCBI Taxonomy" id="4565"/>
    <lineage>
        <taxon>Eukaryota</taxon>
        <taxon>Viridiplantae</taxon>
        <taxon>Streptophyta</taxon>
        <taxon>Embryophyta</taxon>
        <taxon>Tracheophyta</taxon>
        <taxon>Spermatophyta</taxon>
        <taxon>Magnoliopsida</taxon>
        <taxon>Liliopsida</taxon>
        <taxon>Poales</taxon>
        <taxon>Poaceae</taxon>
        <taxon>BOP clade</taxon>
        <taxon>Pooideae</taxon>
        <taxon>Triticodae</taxon>
        <taxon>Triticeae</taxon>
        <taxon>Triticinae</taxon>
        <taxon>Triticum</taxon>
    </lineage>
</organism>